<dbReference type="InterPro" id="IPR001478">
    <property type="entry name" value="PDZ"/>
</dbReference>
<feature type="region of interest" description="Disordered" evidence="1">
    <location>
        <begin position="1065"/>
        <end position="1092"/>
    </location>
</feature>
<dbReference type="InterPro" id="IPR051566">
    <property type="entry name" value="CNKSR"/>
</dbReference>
<dbReference type="SMART" id="SM00228">
    <property type="entry name" value="PDZ"/>
    <property type="match status" value="1"/>
</dbReference>
<feature type="region of interest" description="Disordered" evidence="1">
    <location>
        <begin position="315"/>
        <end position="334"/>
    </location>
</feature>
<proteinExistence type="predicted"/>
<evidence type="ECO:0000259" key="3">
    <source>
        <dbReference type="PROSITE" id="PS50106"/>
    </source>
</evidence>
<dbReference type="CDD" id="cd06748">
    <property type="entry name" value="PDZ_CNK1_2_3-like"/>
    <property type="match status" value="1"/>
</dbReference>
<dbReference type="SUPFAM" id="SSF50729">
    <property type="entry name" value="PH domain-like"/>
    <property type="match status" value="1"/>
</dbReference>
<keyword evidence="5" id="KW-1185">Reference proteome</keyword>
<dbReference type="Pfam" id="PF00595">
    <property type="entry name" value="PDZ"/>
    <property type="match status" value="1"/>
</dbReference>
<gene>
    <name evidence="4" type="ORF">ALC56_01010</name>
</gene>
<evidence type="ECO:0000259" key="2">
    <source>
        <dbReference type="PROSITE" id="PS50003"/>
    </source>
</evidence>
<dbReference type="FunFam" id="2.30.42.10:FF:000060">
    <property type="entry name" value="Connector enhancer of kinase suppressor of Ras 2"/>
    <property type="match status" value="1"/>
</dbReference>
<feature type="domain" description="PDZ" evidence="3">
    <location>
        <begin position="161"/>
        <end position="242"/>
    </location>
</feature>
<dbReference type="InterPro" id="IPR001849">
    <property type="entry name" value="PH_domain"/>
</dbReference>
<feature type="domain" description="PH" evidence="2">
    <location>
        <begin position="957"/>
        <end position="1053"/>
    </location>
</feature>
<sequence length="1689" mass="191188">SKIRPTNGEIRVTPASAQATAWAKENSNCLIYFAAWMPSQVDASLIKMRSLLTPSPSYRAINLFAFSILASLLKDNLASTSVETLPGIIFKISLPNKTHMISRAASTCSVKVLEKKISTDRFAEKPVQEIRTTCSQLATLADYIIQDIVDPMILQPASLDLATLKKKSSDDLGFYILPSFHGVHQITEIKLGSAAHQSGKMMEGDQIVQVNYQTVVGWERKNLLELFRESPAEMLLTIKRRPRHAKVYGKIYIKPYKLPCNRNTSYATQGRSLPSPRPELLTIPDFAMPSPRHMPKKSGAEPTSILDAVKMLDTMTTDSSDSDSEAETPLYAKRRNLVQRRATITGASPTSKHGINLERFWKELKLEHNAAVQLRDKATSCAHGLDNVPMVNIRPQTCLGLESAKKKNNNEQTNKKVQFEEKLTDVKSTHPVNTKEKITPMQNCNVGANIVNKDINIEHLQAFRDNVIDSNNLNDTTVPLGECNNSISDTYSINENKRNNKEIGMQHVEKRDKLDKDYTTSAYDLSHIEKLDLFDHCLINKPNNNLTKTNISTVVENVDDNKKLKDASSKHKEPSAIRYDGNVARKINDIEKQIAYENTEEQTKISNSKSECSNNNNNIERNQTLPKCDKILETVDCTYTELLEKRFSSVLLRDNNIGTMVSLNNNTKSIEDDSVNVTHNVSKINIKQQIKETKSADLPPAQVTIQSCRFIELPKIQSVRKLENKSRITPPEPPPRKYYTNQAITDSKLNNVPQTLEDLQKPQVPERLGIKREFKKVDLSLCVNHIRSNSDCQDKKDSSDVLNYTENSMDFIGESRTVSLSDQKFDRLNLSDASLYNENNDKQSREEKCPFEKYETFVEKFVCSDQSITDCYRFDHSHNADCPDGITYSKQTLDLKPRLSEKDKSIEKSVVNKAMMVAKSIGLHSSLNKSNNSPRSSRKRNMLLAKRRNVSVRDVGTNDLEGWLTYRSRGAGGAWAKAWFVLKCSSLYRFKLQDSVKANCLIVLTGFTVSPATEVKSRKYSFKVYHTGTVFYFAADTEDNLIMWLDAVNKGTLGADTQDQSVELFSETDESDSESHKSKLKCTPQSDKTNSEKMFGSLKKSARKDGGSFKDHETGGASLDRKYLKFLSARNQNMPVPTAQFRSYRRVLPTSTPNKKEDYNSNSPDLQMTIAGSTFYGTSQNATDISNPDMNDYRHAIDRKSDNLQGFTTQEEFMTSQQDEQRRTMINKSMSMRATPLLNDHVHVQHRNLNDRTTYNEEIRQLSDTSLNDISNIYGKTSDEIPNNNIMYVHSKNKNTHVHAPCQFIKDNFVITRSESEANYVHDKSHGRCMTIGMKKVWDSSSYAQKRRVQELVNTQKPRHDDLFHWQNTINPNKQNSPNQSADYELNKHRQSPNCESNKMHDFSPRNIGYSGSNNDLASHTSSETQQCIKKDASINRKGSFNFTNRYDNSSSDKHWLDSLKYNDKKSSSCDKNRLKNVAQYQPPPMPTSPFEQEEMRATFEMHLDKNDHVQKASRLKVLFGTKQQKPCTLELPKNAQKTVSETSSPRLYKALFRDKYCSNQSQHPLSTCSGSPNSDDDEINQSHSSFNNNNPSQMFIQTLRSVNSVSDPDTITSSIKSKYDSGYSSNKGFLNSRKNLVPAVLPYIPPPTSPPPDYPGLEYPPVFEPGTYSLSDTSLLRSRNKNSQNTGQ</sequence>
<dbReference type="PANTHER" id="PTHR12844">
    <property type="entry name" value="CONNECTOR ENCHANCER OF KINASE SUPPRESSOR OF RAS"/>
    <property type="match status" value="1"/>
</dbReference>
<dbReference type="SMART" id="SM00233">
    <property type="entry name" value="PH"/>
    <property type="match status" value="1"/>
</dbReference>
<dbReference type="Pfam" id="PF00169">
    <property type="entry name" value="PH"/>
    <property type="match status" value="1"/>
</dbReference>
<dbReference type="InterPro" id="IPR011993">
    <property type="entry name" value="PH-like_dom_sf"/>
</dbReference>
<dbReference type="PANTHER" id="PTHR12844:SF42">
    <property type="entry name" value="CONNECTOR ENHANCER OF KSR PROTEIN CNK"/>
    <property type="match status" value="1"/>
</dbReference>
<evidence type="ECO:0000256" key="1">
    <source>
        <dbReference type="SAM" id="MobiDB-lite"/>
    </source>
</evidence>
<feature type="compositionally biased region" description="Polar residues" evidence="1">
    <location>
        <begin position="1582"/>
        <end position="1592"/>
    </location>
</feature>
<dbReference type="CDD" id="cd13326">
    <property type="entry name" value="PH_CNK_insect-like"/>
    <property type="match status" value="1"/>
</dbReference>
<feature type="region of interest" description="Disordered" evidence="1">
    <location>
        <begin position="1669"/>
        <end position="1689"/>
    </location>
</feature>
<evidence type="ECO:0000313" key="5">
    <source>
        <dbReference type="Proteomes" id="UP000078541"/>
    </source>
</evidence>
<keyword evidence="4" id="KW-0808">Transferase</keyword>
<dbReference type="STRING" id="34720.A0A195FW71"/>
<dbReference type="SUPFAM" id="SSF50156">
    <property type="entry name" value="PDZ domain-like"/>
    <property type="match status" value="1"/>
</dbReference>
<evidence type="ECO:0000313" key="4">
    <source>
        <dbReference type="EMBL" id="KYN44567.1"/>
    </source>
</evidence>
<dbReference type="InterPro" id="IPR036034">
    <property type="entry name" value="PDZ_sf"/>
</dbReference>
<name>A0A195FW71_9HYME</name>
<reference evidence="4 5" key="1">
    <citation type="submission" date="2016-03" db="EMBL/GenBank/DDBJ databases">
        <title>Trachymyrmex septentrionalis WGS genome.</title>
        <authorList>
            <person name="Nygaard S."/>
            <person name="Hu H."/>
            <person name="Boomsma J."/>
            <person name="Zhang G."/>
        </authorList>
    </citation>
    <scope>NUCLEOTIDE SEQUENCE [LARGE SCALE GENOMIC DNA]</scope>
    <source>
        <strain evidence="4">Tsep2-gDNA-1</strain>
        <tissue evidence="4">Whole body</tissue>
    </source>
</reference>
<dbReference type="Gene3D" id="2.30.42.10">
    <property type="match status" value="1"/>
</dbReference>
<feature type="non-terminal residue" evidence="4">
    <location>
        <position position="1"/>
    </location>
</feature>
<dbReference type="Gene3D" id="2.30.29.30">
    <property type="entry name" value="Pleckstrin-homology domain (PH domain)/Phosphotyrosine-binding domain (PTB)"/>
    <property type="match status" value="1"/>
</dbReference>
<protein>
    <submittedName>
        <fullName evidence="4">Connector enhancer of kinase suppressor of ras 2</fullName>
    </submittedName>
</protein>
<feature type="compositionally biased region" description="Polar residues" evidence="1">
    <location>
        <begin position="1561"/>
        <end position="1574"/>
    </location>
</feature>
<dbReference type="PROSITE" id="PS50106">
    <property type="entry name" value="PDZ"/>
    <property type="match status" value="1"/>
</dbReference>
<accession>A0A195FW71</accession>
<dbReference type="EMBL" id="KQ981215">
    <property type="protein sequence ID" value="KYN44567.1"/>
    <property type="molecule type" value="Genomic_DNA"/>
</dbReference>
<feature type="region of interest" description="Disordered" evidence="1">
    <location>
        <begin position="1561"/>
        <end position="1592"/>
    </location>
</feature>
<dbReference type="PROSITE" id="PS50003">
    <property type="entry name" value="PH_DOMAIN"/>
    <property type="match status" value="1"/>
</dbReference>
<keyword evidence="4" id="KW-0418">Kinase</keyword>
<organism evidence="4 5">
    <name type="scientific">Trachymyrmex septentrionalis</name>
    <dbReference type="NCBI Taxonomy" id="34720"/>
    <lineage>
        <taxon>Eukaryota</taxon>
        <taxon>Metazoa</taxon>
        <taxon>Ecdysozoa</taxon>
        <taxon>Arthropoda</taxon>
        <taxon>Hexapoda</taxon>
        <taxon>Insecta</taxon>
        <taxon>Pterygota</taxon>
        <taxon>Neoptera</taxon>
        <taxon>Endopterygota</taxon>
        <taxon>Hymenoptera</taxon>
        <taxon>Apocrita</taxon>
        <taxon>Aculeata</taxon>
        <taxon>Formicoidea</taxon>
        <taxon>Formicidae</taxon>
        <taxon>Myrmicinae</taxon>
        <taxon>Trachymyrmex</taxon>
    </lineage>
</organism>
<dbReference type="GO" id="GO:0016301">
    <property type="term" value="F:kinase activity"/>
    <property type="evidence" value="ECO:0007669"/>
    <property type="project" value="UniProtKB-KW"/>
</dbReference>
<dbReference type="Proteomes" id="UP000078541">
    <property type="component" value="Unassembled WGS sequence"/>
</dbReference>